<feature type="transmembrane region" description="Helical" evidence="4">
    <location>
        <begin position="94"/>
        <end position="112"/>
    </location>
</feature>
<gene>
    <name evidence="6" type="ORF">FGU71_03705</name>
</gene>
<comment type="caution">
    <text evidence="6">The sequence shown here is derived from an EMBL/GenBank/DDBJ whole genome shotgun (WGS) entry which is preliminary data.</text>
</comment>
<dbReference type="SUPFAM" id="SSF46689">
    <property type="entry name" value="Homeodomain-like"/>
    <property type="match status" value="1"/>
</dbReference>
<evidence type="ECO:0000256" key="2">
    <source>
        <dbReference type="ARBA" id="ARBA00023125"/>
    </source>
</evidence>
<dbReference type="Pfam" id="PF12833">
    <property type="entry name" value="HTH_18"/>
    <property type="match status" value="1"/>
</dbReference>
<keyword evidence="4" id="KW-0472">Membrane</keyword>
<keyword evidence="4" id="KW-1133">Transmembrane helix</keyword>
<keyword evidence="4" id="KW-0812">Transmembrane</keyword>
<protein>
    <submittedName>
        <fullName evidence="6">AraC family transcriptional regulator</fullName>
    </submittedName>
</protein>
<evidence type="ECO:0000259" key="5">
    <source>
        <dbReference type="PROSITE" id="PS01124"/>
    </source>
</evidence>
<feature type="transmembrane region" description="Helical" evidence="4">
    <location>
        <begin position="35"/>
        <end position="57"/>
    </location>
</feature>
<dbReference type="Proteomes" id="UP000316343">
    <property type="component" value="Unassembled WGS sequence"/>
</dbReference>
<dbReference type="PANTHER" id="PTHR43280:SF29">
    <property type="entry name" value="ARAC-FAMILY TRANSCRIPTIONAL REGULATOR"/>
    <property type="match status" value="1"/>
</dbReference>
<dbReference type="EMBL" id="VHJK01000001">
    <property type="protein sequence ID" value="TRD11042.1"/>
    <property type="molecule type" value="Genomic_DNA"/>
</dbReference>
<evidence type="ECO:0000313" key="6">
    <source>
        <dbReference type="EMBL" id="TRD11042.1"/>
    </source>
</evidence>
<feature type="transmembrane region" description="Helical" evidence="4">
    <location>
        <begin position="163"/>
        <end position="183"/>
    </location>
</feature>
<dbReference type="PROSITE" id="PS01124">
    <property type="entry name" value="HTH_ARAC_FAMILY_2"/>
    <property type="match status" value="1"/>
</dbReference>
<dbReference type="InterPro" id="IPR020449">
    <property type="entry name" value="Tscrpt_reg_AraC-type_HTH"/>
</dbReference>
<dbReference type="InterPro" id="IPR009057">
    <property type="entry name" value="Homeodomain-like_sf"/>
</dbReference>
<dbReference type="PRINTS" id="PR00032">
    <property type="entry name" value="HTHARAC"/>
</dbReference>
<dbReference type="SMART" id="SM00342">
    <property type="entry name" value="HTH_ARAC"/>
    <property type="match status" value="1"/>
</dbReference>
<feature type="transmembrane region" description="Helical" evidence="4">
    <location>
        <begin position="195"/>
        <end position="216"/>
    </location>
</feature>
<dbReference type="OrthoDB" id="9814125at2"/>
<name>A0A547PA68_9SPHN</name>
<feature type="transmembrane region" description="Helical" evidence="4">
    <location>
        <begin position="124"/>
        <end position="143"/>
    </location>
</feature>
<dbReference type="RefSeq" id="WP_142787306.1">
    <property type="nucleotide sequence ID" value="NZ_VHJK01000001.1"/>
</dbReference>
<evidence type="ECO:0000256" key="1">
    <source>
        <dbReference type="ARBA" id="ARBA00023015"/>
    </source>
</evidence>
<dbReference type="PANTHER" id="PTHR43280">
    <property type="entry name" value="ARAC-FAMILY TRANSCRIPTIONAL REGULATOR"/>
    <property type="match status" value="1"/>
</dbReference>
<dbReference type="AlphaFoldDB" id="A0A547PA68"/>
<dbReference type="InterPro" id="IPR018060">
    <property type="entry name" value="HTH_AraC"/>
</dbReference>
<dbReference type="GO" id="GO:0003700">
    <property type="term" value="F:DNA-binding transcription factor activity"/>
    <property type="evidence" value="ECO:0007669"/>
    <property type="project" value="InterPro"/>
</dbReference>
<reference evidence="6 7" key="1">
    <citation type="submission" date="2019-06" db="EMBL/GenBank/DDBJ databases">
        <title>Erythrobacter insulae sp. nov., isolated from a tidal flat.</title>
        <authorList>
            <person name="Yoon J.-H."/>
        </authorList>
    </citation>
    <scope>NUCLEOTIDE SEQUENCE [LARGE SCALE GENOMIC DNA]</scope>
    <source>
        <strain evidence="6 7">JBTF-M21</strain>
    </source>
</reference>
<evidence type="ECO:0000256" key="4">
    <source>
        <dbReference type="SAM" id="Phobius"/>
    </source>
</evidence>
<organism evidence="6 7">
    <name type="scientific">Erythrobacter insulae</name>
    <dbReference type="NCBI Taxonomy" id="2584124"/>
    <lineage>
        <taxon>Bacteria</taxon>
        <taxon>Pseudomonadati</taxon>
        <taxon>Pseudomonadota</taxon>
        <taxon>Alphaproteobacteria</taxon>
        <taxon>Sphingomonadales</taxon>
        <taxon>Erythrobacteraceae</taxon>
        <taxon>Erythrobacter/Porphyrobacter group</taxon>
        <taxon>Erythrobacter</taxon>
    </lineage>
</organism>
<feature type="domain" description="HTH araC/xylS-type" evidence="5">
    <location>
        <begin position="244"/>
        <end position="345"/>
    </location>
</feature>
<keyword evidence="1" id="KW-0805">Transcription regulation</keyword>
<sequence length="349" mass="39218">MNEIVPALAMMSSFLAVLLGVFLIIVPSQIRLPNVLLGLFLLTTALDISGWFMDAWWVAHPELASLRGAIAWLQMPFFTGFIWFNCFDREKLRLSDLIHGLPVIPSLIAAAWDADLIGSFDYVRLLFEAQYAAYIALAIYALWRVKTVMRQRFSGTSASWRWLAVMVAASLVAHSLFLIRTVVAPNFTSLDLSQLQLVAVILILAITLLIAFQALLKPQVFRAPDRLLVSASKAVNQSGAEKPDPLEAFMQSERPYLDPDLSLARLARRNGTAAKEISATINQRYGLHFFDFINRYRIDHAKRLLIETDQPVTEIWLASGFNTKSSFNTAFRKHTGVTPSAYRKENGKK</sequence>
<keyword evidence="3" id="KW-0804">Transcription</keyword>
<feature type="transmembrane region" description="Helical" evidence="4">
    <location>
        <begin position="69"/>
        <end position="87"/>
    </location>
</feature>
<feature type="transmembrane region" description="Helical" evidence="4">
    <location>
        <begin position="6"/>
        <end position="26"/>
    </location>
</feature>
<dbReference type="GO" id="GO:0043565">
    <property type="term" value="F:sequence-specific DNA binding"/>
    <property type="evidence" value="ECO:0007669"/>
    <property type="project" value="InterPro"/>
</dbReference>
<dbReference type="Gene3D" id="1.10.10.60">
    <property type="entry name" value="Homeodomain-like"/>
    <property type="match status" value="1"/>
</dbReference>
<keyword evidence="2" id="KW-0238">DNA-binding</keyword>
<evidence type="ECO:0000313" key="7">
    <source>
        <dbReference type="Proteomes" id="UP000316343"/>
    </source>
</evidence>
<evidence type="ECO:0000256" key="3">
    <source>
        <dbReference type="ARBA" id="ARBA00023163"/>
    </source>
</evidence>
<accession>A0A547PA68</accession>
<keyword evidence="7" id="KW-1185">Reference proteome</keyword>
<proteinExistence type="predicted"/>